<evidence type="ECO:0000313" key="1">
    <source>
        <dbReference type="EMBL" id="KAH7979448.1"/>
    </source>
</evidence>
<comment type="caution">
    <text evidence="1">The sequence shown here is derived from an EMBL/GenBank/DDBJ whole genome shotgun (WGS) entry which is preliminary data.</text>
</comment>
<reference evidence="1" key="1">
    <citation type="submission" date="2020-05" db="EMBL/GenBank/DDBJ databases">
        <title>Large-scale comparative analyses of tick genomes elucidate their genetic diversity and vector capacities.</title>
        <authorList>
            <person name="Jia N."/>
            <person name="Wang J."/>
            <person name="Shi W."/>
            <person name="Du L."/>
            <person name="Sun Y."/>
            <person name="Zhan W."/>
            <person name="Jiang J."/>
            <person name="Wang Q."/>
            <person name="Zhang B."/>
            <person name="Ji P."/>
            <person name="Sakyi L.B."/>
            <person name="Cui X."/>
            <person name="Yuan T."/>
            <person name="Jiang B."/>
            <person name="Yang W."/>
            <person name="Lam T.T.-Y."/>
            <person name="Chang Q."/>
            <person name="Ding S."/>
            <person name="Wang X."/>
            <person name="Zhu J."/>
            <person name="Ruan X."/>
            <person name="Zhao L."/>
            <person name="Wei J."/>
            <person name="Que T."/>
            <person name="Du C."/>
            <person name="Cheng J."/>
            <person name="Dai P."/>
            <person name="Han X."/>
            <person name="Huang E."/>
            <person name="Gao Y."/>
            <person name="Liu J."/>
            <person name="Shao H."/>
            <person name="Ye R."/>
            <person name="Li L."/>
            <person name="Wei W."/>
            <person name="Wang X."/>
            <person name="Wang C."/>
            <person name="Yang T."/>
            <person name="Huo Q."/>
            <person name="Li W."/>
            <person name="Guo W."/>
            <person name="Chen H."/>
            <person name="Zhou L."/>
            <person name="Ni X."/>
            <person name="Tian J."/>
            <person name="Zhou Y."/>
            <person name="Sheng Y."/>
            <person name="Liu T."/>
            <person name="Pan Y."/>
            <person name="Xia L."/>
            <person name="Li J."/>
            <person name="Zhao F."/>
            <person name="Cao W."/>
        </authorList>
    </citation>
    <scope>NUCLEOTIDE SEQUENCE</scope>
    <source>
        <strain evidence="1">Dsil-2018</strain>
    </source>
</reference>
<organism evidence="1 2">
    <name type="scientific">Dermacentor silvarum</name>
    <name type="common">Tick</name>
    <dbReference type="NCBI Taxonomy" id="543639"/>
    <lineage>
        <taxon>Eukaryota</taxon>
        <taxon>Metazoa</taxon>
        <taxon>Ecdysozoa</taxon>
        <taxon>Arthropoda</taxon>
        <taxon>Chelicerata</taxon>
        <taxon>Arachnida</taxon>
        <taxon>Acari</taxon>
        <taxon>Parasitiformes</taxon>
        <taxon>Ixodida</taxon>
        <taxon>Ixodoidea</taxon>
        <taxon>Ixodidae</taxon>
        <taxon>Rhipicephalinae</taxon>
        <taxon>Dermacentor</taxon>
    </lineage>
</organism>
<accession>A0ACB8DYI4</accession>
<protein>
    <submittedName>
        <fullName evidence="1">Uncharacterized protein</fullName>
    </submittedName>
</protein>
<proteinExistence type="predicted"/>
<keyword evidence="2" id="KW-1185">Reference proteome</keyword>
<name>A0ACB8DYI4_DERSI</name>
<dbReference type="Proteomes" id="UP000821865">
    <property type="component" value="Chromosome 1"/>
</dbReference>
<gene>
    <name evidence="1" type="ORF">HPB49_009433</name>
</gene>
<dbReference type="EMBL" id="CM023470">
    <property type="protein sequence ID" value="KAH7979448.1"/>
    <property type="molecule type" value="Genomic_DNA"/>
</dbReference>
<evidence type="ECO:0000313" key="2">
    <source>
        <dbReference type="Proteomes" id="UP000821865"/>
    </source>
</evidence>
<sequence>MKRFVYANDICIRLLVSGGASSPSCAEPSSGASSTSSGSGGAGGGAPESPMAAEQPVCYEPSRFLYPRLATGLAVNGLYPPSYADQSGYVAALGTSSAAFYPSLDNRATWGTIPQAAAACYPYDPALAAYSPYGDRYGAMDSAARRKNATRETTNTLKAWLYEHRKNPYPTKGEKIMLAIITKMTLTQVSTWFANARRRLKKENKMTWEPRNKNNESGDDKADGGASDTDNDCGDKVDSEAQRDIKPELQDAELDARKPVVERGDAGCLDLQSLTPHGGGHGSLPTPTFSSYSSKNIPVANNSSNHSVHDTSSDDGSGAISPRIQRSSLRHHGAYHDDRSSGNSLVIVDPLEGSRPKIWSLAQTATSDSPPGMRRSPAPPLNDRYGFQQRLVSEANAGTAGATSGYYRDLHTDPSFMSTTQPLHAQLGHQSSKQSTSWINGHSPMAPSSASSAGHTDVLNLTPEGSPTPYVLSRPSMGCISPQPPQTALSTVGRRFALTEEKESAAARHEQCLVKPEGSVYETNVHDMAVAEGANFCRRQQQALMTLQGNCLTEAATSAALAASRLPVHSTYMTAGDKMEKGKVGSPHLQTSGIGGGNSSSCMSNSTAFKPVSKSGTHNRLRAGDLVKGGLSDRRALTTRHVRRRHPDNTVRSGSRMGAERTAPPTREMAGFAERREARLPTHVEQSLRPLLRPLRLSEPAQCVAQEKRRRPYG</sequence>